<evidence type="ECO:0000313" key="5">
    <source>
        <dbReference type="Proteomes" id="UP000240739"/>
    </source>
</evidence>
<feature type="region of interest" description="Disordered" evidence="2">
    <location>
        <begin position="257"/>
        <end position="308"/>
    </location>
</feature>
<evidence type="ECO:0000259" key="3">
    <source>
        <dbReference type="PROSITE" id="PS51781"/>
    </source>
</evidence>
<dbReference type="EMBL" id="PYYB01000001">
    <property type="protein sequence ID" value="PTL59237.1"/>
    <property type="molecule type" value="Genomic_DNA"/>
</dbReference>
<feature type="compositionally biased region" description="Basic and acidic residues" evidence="2">
    <location>
        <begin position="1"/>
        <end position="16"/>
    </location>
</feature>
<keyword evidence="5" id="KW-1185">Reference proteome</keyword>
<dbReference type="GO" id="GO:0004040">
    <property type="term" value="F:amidase activity"/>
    <property type="evidence" value="ECO:0007669"/>
    <property type="project" value="InterPro"/>
</dbReference>
<feature type="compositionally biased region" description="Basic residues" evidence="2">
    <location>
        <begin position="21"/>
        <end position="47"/>
    </location>
</feature>
<accession>A0A2T4UJ62</accession>
<reference evidence="4 5" key="1">
    <citation type="submission" date="2018-03" db="EMBL/GenBank/DDBJ databases">
        <title>Aquarubrobacter algicola gen. nov., sp. nov., a novel actinobacterium isolated from shallow eutrophic lake during the end of cyanobacterial harmful algal blooms.</title>
        <authorList>
            <person name="Chun S.J."/>
        </authorList>
    </citation>
    <scope>NUCLEOTIDE SEQUENCE [LARGE SCALE GENOMIC DNA]</scope>
    <source>
        <strain evidence="4 5">Seoho-28</strain>
    </source>
</reference>
<dbReference type="SMART" id="SM00047">
    <property type="entry name" value="LYZ2"/>
    <property type="match status" value="1"/>
</dbReference>
<dbReference type="PANTHER" id="PTHR33308:SF9">
    <property type="entry name" value="PEPTIDOGLYCAN HYDROLASE FLGJ"/>
    <property type="match status" value="1"/>
</dbReference>
<feature type="region of interest" description="Disordered" evidence="2">
    <location>
        <begin position="75"/>
        <end position="98"/>
    </location>
</feature>
<dbReference type="InterPro" id="IPR002901">
    <property type="entry name" value="MGlyc_endo_b_GlcNAc-like_dom"/>
</dbReference>
<gene>
    <name evidence="4" type="ORF">C7Y72_06015</name>
</gene>
<keyword evidence="1" id="KW-0378">Hydrolase</keyword>
<evidence type="ECO:0000313" key="4">
    <source>
        <dbReference type="EMBL" id="PTL59237.1"/>
    </source>
</evidence>
<dbReference type="PROSITE" id="PS51781">
    <property type="entry name" value="SH3B"/>
    <property type="match status" value="1"/>
</dbReference>
<evidence type="ECO:0000256" key="1">
    <source>
        <dbReference type="ARBA" id="ARBA00022801"/>
    </source>
</evidence>
<proteinExistence type="predicted"/>
<dbReference type="InterPro" id="IPR003646">
    <property type="entry name" value="SH3-like_bac-type"/>
</dbReference>
<dbReference type="InterPro" id="IPR051056">
    <property type="entry name" value="Glycosyl_Hydrolase_73"/>
</dbReference>
<dbReference type="PANTHER" id="PTHR33308">
    <property type="entry name" value="PEPTIDOGLYCAN HYDROLASE FLGJ"/>
    <property type="match status" value="1"/>
</dbReference>
<dbReference type="AlphaFoldDB" id="A0A2T4UJ62"/>
<feature type="region of interest" description="Disordered" evidence="2">
    <location>
        <begin position="1"/>
        <end position="50"/>
    </location>
</feature>
<name>A0A2T4UJ62_9ACTN</name>
<organism evidence="4 5">
    <name type="scientific">Paraconexibacter algicola</name>
    <dbReference type="NCBI Taxonomy" id="2133960"/>
    <lineage>
        <taxon>Bacteria</taxon>
        <taxon>Bacillati</taxon>
        <taxon>Actinomycetota</taxon>
        <taxon>Thermoleophilia</taxon>
        <taxon>Solirubrobacterales</taxon>
        <taxon>Paraconexibacteraceae</taxon>
        <taxon>Paraconexibacter</taxon>
    </lineage>
</organism>
<protein>
    <recommendedName>
        <fullName evidence="3">SH3b domain-containing protein</fullName>
    </recommendedName>
</protein>
<dbReference type="Proteomes" id="UP000240739">
    <property type="component" value="Unassembled WGS sequence"/>
</dbReference>
<evidence type="ECO:0000256" key="2">
    <source>
        <dbReference type="SAM" id="MobiDB-lite"/>
    </source>
</evidence>
<sequence length="470" mass="50680">MPEARPDGDRQVRHLEPVGPRRPRRRPRRVHHRHLRLHRARRARRPRVPVSTVRRTALLLTAATATLGVAVPTAAQASRPPADGGGAVTGVTKTNPPNRLLVRKQPGRGAVIARLAPETRVAIRCQTSGPAVNGRFGRSRVWDQIATTAKGIGYVSDSYVFTGSDDLVAPVCGRKVSTGATKPGRIATERLPLIVRRAPNLSAGEVTRLAPGTRVRISCQTTGPAVAGTLGTSTLWNRITSPTTGFVPDSYVATGSDGRVAPPCRAASPPSTPAQPPEDQAPSPGGGPKPGQAEEGRCTSDVPFPLERAPANRGQFIDWYGDDASRSDRRTQVPAAVTLGQGILESGDGQHTAGANNYFGIKAASKGGDRYRWGDEAVGCVFRKTREVVNGQDVYVVAAFRLYRSATDSFVDHAEFLSESSRYRPAFGAKDDSREFVRRIQKAGYATDPKYSTLVIGLMDQNNLYRFDVR</sequence>
<comment type="caution">
    <text evidence="4">The sequence shown here is derived from an EMBL/GenBank/DDBJ whole genome shotgun (WGS) entry which is preliminary data.</text>
</comment>
<dbReference type="Pfam" id="PF01832">
    <property type="entry name" value="Glucosaminidase"/>
    <property type="match status" value="1"/>
</dbReference>
<dbReference type="Gene3D" id="1.10.530.10">
    <property type="match status" value="1"/>
</dbReference>
<feature type="domain" description="SH3b" evidence="3">
    <location>
        <begin position="182"/>
        <end position="256"/>
    </location>
</feature>